<evidence type="ECO:0000313" key="6">
    <source>
        <dbReference type="Proteomes" id="UP000038802"/>
    </source>
</evidence>
<evidence type="ECO:0000313" key="3">
    <source>
        <dbReference type="EMBL" id="COV36003.1"/>
    </source>
</evidence>
<dbReference type="Proteomes" id="UP000048289">
    <property type="component" value="Unassembled WGS sequence"/>
</dbReference>
<name>A0A0U0U1F0_MYCTX</name>
<dbReference type="AlphaFoldDB" id="A0A0U0U1F0"/>
<dbReference type="EMBL" id="CSAE01000097">
    <property type="protein sequence ID" value="COV36003.1"/>
    <property type="molecule type" value="Genomic_DNA"/>
</dbReference>
<reference evidence="6 7" key="1">
    <citation type="submission" date="2015-03" db="EMBL/GenBank/DDBJ databases">
        <authorList>
            <consortium name="Pathogen Informatics"/>
        </authorList>
    </citation>
    <scope>NUCLEOTIDE SEQUENCE [LARGE SCALE GENOMIC DNA]</scope>
    <source>
        <strain evidence="2 9">G09901357</strain>
        <strain evidence="6">K00500041</strain>
        <strain evidence="4 8">M09401471</strain>
        <strain evidence="7">N09902308</strain>
    </source>
</reference>
<dbReference type="EMBL" id="CSAJ01000358">
    <property type="protein sequence ID" value="COW45011.1"/>
    <property type="molecule type" value="Genomic_DNA"/>
</dbReference>
<dbReference type="EMBL" id="CSBK01001175">
    <property type="protein sequence ID" value="COY39215.1"/>
    <property type="molecule type" value="Genomic_DNA"/>
</dbReference>
<evidence type="ECO:0000313" key="2">
    <source>
        <dbReference type="EMBL" id="CFE40988.1"/>
    </source>
</evidence>
<evidence type="ECO:0000313" key="7">
    <source>
        <dbReference type="Proteomes" id="UP000039021"/>
    </source>
</evidence>
<accession>A0A0U0U1F0</accession>
<reference evidence="1 10" key="4">
    <citation type="submission" date="2017-10" db="EMBL/GenBank/DDBJ databases">
        <title>Clinical isolate obtained from a human patient with meningeal tuberculosis in michoacan, Mexico.</title>
        <authorList>
            <person name="Guillen-Nepita A.L."/>
            <person name="Negrete-Paz A.M."/>
            <person name="Vazquez-Marrufo G."/>
            <person name="Cruz-Hernandez A."/>
            <person name="Fresia P."/>
            <person name="Naya H."/>
            <person name="Vazquez-Garciduenas M.S."/>
        </authorList>
    </citation>
    <scope>NUCLEOTIDE SEQUENCE [LARGE SCALE GENOMIC DNA]</scope>
    <source>
        <strain evidence="10">Beijing/MYC004</strain>
        <strain evidence="1">MYC004</strain>
    </source>
</reference>
<evidence type="ECO:0000313" key="5">
    <source>
        <dbReference type="EMBL" id="COY39215.1"/>
    </source>
</evidence>
<sequence>MWCQLVEVKMPRNVAVVYREHGFHQPGDTGRRFQVTEIGLHRSNHQLIRTRSIAENLTQ</sequence>
<evidence type="ECO:0000313" key="8">
    <source>
        <dbReference type="Proteomes" id="UP000044938"/>
    </source>
</evidence>
<dbReference type="Proteomes" id="UP000236349">
    <property type="component" value="Chromosome"/>
</dbReference>
<dbReference type="Proteomes" id="UP000038802">
    <property type="component" value="Unassembled WGS sequence"/>
</dbReference>
<organism evidence="1 10">
    <name type="scientific">Mycobacterium tuberculosis</name>
    <dbReference type="NCBI Taxonomy" id="1773"/>
    <lineage>
        <taxon>Bacteria</taxon>
        <taxon>Bacillati</taxon>
        <taxon>Actinomycetota</taxon>
        <taxon>Actinomycetes</taxon>
        <taxon>Mycobacteriales</taxon>
        <taxon>Mycobacteriaceae</taxon>
        <taxon>Mycobacterium</taxon>
        <taxon>Mycobacterium tuberculosis complex</taxon>
    </lineage>
</organism>
<reference evidence="5" key="3">
    <citation type="submission" date="2015-03" db="EMBL/GenBank/DDBJ databases">
        <authorList>
            <consortium name="Pathogen Informatics"/>
            <person name="Murphy D."/>
        </authorList>
    </citation>
    <scope>NUCLEOTIDE SEQUENCE</scope>
    <source>
        <strain evidence="5">N09902308</strain>
    </source>
</reference>
<protein>
    <submittedName>
        <fullName evidence="1">Uncharacterized protein</fullName>
    </submittedName>
</protein>
<dbReference type="Proteomes" id="UP000039021">
    <property type="component" value="Unassembled WGS sequence"/>
</dbReference>
<dbReference type="EMBL" id="CP024614">
    <property type="protein sequence ID" value="AUS52104.1"/>
    <property type="molecule type" value="Genomic_DNA"/>
</dbReference>
<evidence type="ECO:0000313" key="10">
    <source>
        <dbReference type="Proteomes" id="UP000236349"/>
    </source>
</evidence>
<dbReference type="Proteomes" id="UP000044938">
    <property type="component" value="Unassembled WGS sequence"/>
</dbReference>
<proteinExistence type="predicted"/>
<evidence type="ECO:0000313" key="9">
    <source>
        <dbReference type="Proteomes" id="UP000048289"/>
    </source>
</evidence>
<evidence type="ECO:0000313" key="1">
    <source>
        <dbReference type="EMBL" id="AUS52104.1"/>
    </source>
</evidence>
<reference evidence="3" key="2">
    <citation type="submission" date="2015-03" db="EMBL/GenBank/DDBJ databases">
        <authorList>
            <person name="Murphy D."/>
        </authorList>
    </citation>
    <scope>NUCLEOTIDE SEQUENCE [LARGE SCALE GENOMIC DNA]</scope>
    <source>
        <strain evidence="3">K00500041</strain>
    </source>
</reference>
<gene>
    <name evidence="1" type="ORF">CAB90_03276</name>
    <name evidence="2" type="ORF">ERS007681_02718</name>
    <name evidence="3" type="ORF">ERS007703_01220</name>
    <name evidence="4" type="ORF">ERS007720_02664</name>
    <name evidence="5" type="ORF">ERS007739_02535</name>
</gene>
<evidence type="ECO:0000313" key="4">
    <source>
        <dbReference type="EMBL" id="COW45011.1"/>
    </source>
</evidence>
<dbReference type="EMBL" id="CFOE01000389">
    <property type="protein sequence ID" value="CFE40988.1"/>
    <property type="molecule type" value="Genomic_DNA"/>
</dbReference>